<dbReference type="CDD" id="cd05233">
    <property type="entry name" value="SDR_c"/>
    <property type="match status" value="1"/>
</dbReference>
<comment type="similarity">
    <text evidence="2 9">Belongs to the Mediator complex subunit 5 family.</text>
</comment>
<reference evidence="10 12" key="1">
    <citation type="journal article" date="2020" name="Stud. Mycol.">
        <title>101 Dothideomycetes genomes: a test case for predicting lifestyles and emergence of pathogens.</title>
        <authorList>
            <person name="Haridas S."/>
            <person name="Albert R."/>
            <person name="Binder M."/>
            <person name="Bloem J."/>
            <person name="Labutti K."/>
            <person name="Salamov A."/>
            <person name="Andreopoulos B."/>
            <person name="Baker S."/>
            <person name="Barry K."/>
            <person name="Bills G."/>
            <person name="Bluhm B."/>
            <person name="Cannon C."/>
            <person name="Castanera R."/>
            <person name="Culley D."/>
            <person name="Daum C."/>
            <person name="Ezra D."/>
            <person name="Gonzalez J."/>
            <person name="Henrissat B."/>
            <person name="Kuo A."/>
            <person name="Liang C."/>
            <person name="Lipzen A."/>
            <person name="Lutzoni F."/>
            <person name="Magnuson J."/>
            <person name="Mondo S."/>
            <person name="Nolan M."/>
            <person name="Ohm R."/>
            <person name="Pangilinan J."/>
            <person name="Park H.-J."/>
            <person name="Ramirez L."/>
            <person name="Alfaro M."/>
            <person name="Sun H."/>
            <person name="Tritt A."/>
            <person name="Yoshinaga Y."/>
            <person name="Zwiers L.-H."/>
            <person name="Turgeon B."/>
            <person name="Goodwin S."/>
            <person name="Spatafora J."/>
            <person name="Crous P."/>
            <person name="Grigoriev I."/>
        </authorList>
    </citation>
    <scope>NUCLEOTIDE SEQUENCE</scope>
    <source>
        <strain evidence="10 12">CBS 304.34</strain>
    </source>
</reference>
<keyword evidence="4 9" id="KW-0805">Transcription regulation</keyword>
<evidence type="ECO:0000313" key="11">
    <source>
        <dbReference type="Proteomes" id="UP000504636"/>
    </source>
</evidence>
<evidence type="ECO:0000256" key="6">
    <source>
        <dbReference type="ARBA" id="ARBA00023163"/>
    </source>
</evidence>
<evidence type="ECO:0000256" key="7">
    <source>
        <dbReference type="ARBA" id="ARBA00023242"/>
    </source>
</evidence>
<reference evidence="12" key="3">
    <citation type="submission" date="2025-04" db="UniProtKB">
        <authorList>
            <consortium name="RefSeq"/>
        </authorList>
    </citation>
    <scope>IDENTIFICATION</scope>
    <source>
        <strain evidence="12">CBS 304.34</strain>
    </source>
</reference>
<dbReference type="SUPFAM" id="SSF51735">
    <property type="entry name" value="NAD(P)-binding Rossmann-fold domains"/>
    <property type="match status" value="1"/>
</dbReference>
<dbReference type="Gene3D" id="3.40.50.720">
    <property type="entry name" value="NAD(P)-binding Rossmann-like Domain"/>
    <property type="match status" value="1"/>
</dbReference>
<dbReference type="InterPro" id="IPR014801">
    <property type="entry name" value="Mediator_Med5_fun"/>
</dbReference>
<keyword evidence="7 9" id="KW-0539">Nucleus</keyword>
<comment type="subcellular location">
    <subcellularLocation>
        <location evidence="1 9">Nucleus</location>
    </subcellularLocation>
</comment>
<dbReference type="InterPro" id="IPR036291">
    <property type="entry name" value="NAD(P)-bd_dom_sf"/>
</dbReference>
<evidence type="ECO:0000256" key="4">
    <source>
        <dbReference type="ARBA" id="ARBA00023015"/>
    </source>
</evidence>
<accession>A0A6A6YKR0</accession>
<reference evidence="12" key="2">
    <citation type="submission" date="2020-04" db="EMBL/GenBank/DDBJ databases">
        <authorList>
            <consortium name="NCBI Genome Project"/>
        </authorList>
    </citation>
    <scope>NUCLEOTIDE SEQUENCE</scope>
    <source>
        <strain evidence="12">CBS 304.34</strain>
    </source>
</reference>
<dbReference type="OrthoDB" id="5322661at2759"/>
<keyword evidence="5 9" id="KW-0010">Activator</keyword>
<dbReference type="Pfam" id="PF08689">
    <property type="entry name" value="Med5"/>
    <property type="match status" value="1"/>
</dbReference>
<keyword evidence="11" id="KW-1185">Reference proteome</keyword>
<dbReference type="InterPro" id="IPR002347">
    <property type="entry name" value="SDR_fam"/>
</dbReference>
<evidence type="ECO:0000256" key="9">
    <source>
        <dbReference type="RuleBase" id="RU364142"/>
    </source>
</evidence>
<dbReference type="PRINTS" id="PR00081">
    <property type="entry name" value="GDHRDH"/>
</dbReference>
<proteinExistence type="inferred from homology"/>
<evidence type="ECO:0000256" key="2">
    <source>
        <dbReference type="ARBA" id="ARBA00008782"/>
    </source>
</evidence>
<evidence type="ECO:0000256" key="3">
    <source>
        <dbReference type="ARBA" id="ARBA00020628"/>
    </source>
</evidence>
<evidence type="ECO:0000313" key="10">
    <source>
        <dbReference type="EMBL" id="KAF2809462.1"/>
    </source>
</evidence>
<dbReference type="GO" id="GO:0016592">
    <property type="term" value="C:mediator complex"/>
    <property type="evidence" value="ECO:0007669"/>
    <property type="project" value="InterPro"/>
</dbReference>
<dbReference type="GO" id="GO:0003712">
    <property type="term" value="F:transcription coregulator activity"/>
    <property type="evidence" value="ECO:0007669"/>
    <property type="project" value="InterPro"/>
</dbReference>
<dbReference type="PANTHER" id="PTHR35784">
    <property type="entry name" value="MEDIATOR OF RNA POLYMERASE II TRANSCRIPTION SUBUNIT 5"/>
    <property type="match status" value="1"/>
</dbReference>
<name>A0A6A6YKR0_9PEZI</name>
<dbReference type="PANTHER" id="PTHR35784:SF1">
    <property type="entry name" value="MEDIATOR OF RNA POLYMERASE II TRANSCRIPTION SUBUNIT 5"/>
    <property type="match status" value="1"/>
</dbReference>
<protein>
    <recommendedName>
        <fullName evidence="3 9">Mediator of RNA polymerase II transcription subunit 5</fullName>
    </recommendedName>
    <alternativeName>
        <fullName evidence="8 9">Mediator complex subunit 5</fullName>
    </alternativeName>
</protein>
<keyword evidence="6 9" id="KW-0804">Transcription</keyword>
<sequence>MESPPQQWSLFFSRCLSQRIRADVFEAAAGQLHARTPIAGQKLAGLLLRPRTASTSTIDPLLVVYLERLLALNRVDAADVLLAAFRWSRDRPSKSSDEALSPMERWQNPPELDEIVFHRLHKAFATPSDRPKTRMEARKVLTVVGQWMSAMVTAHAGDAVVQAMTGVQQLQQQSINVREALGMLVMGIIDNMRMVQLLNGPPLKGMSGLPTSIIAARDLQSSELRKAFSQSLSSFIPLLEQTSPTIASRLEESQNKHGLLIDPSNDLNGGTGENGIAVATIQLESLMDLPTINTRAGLYIFLNSLLVARPLTDDVTILNYLHARYKLDTQNLAIDLITASFDILSNAMYRSESNERMNCLKSFLINRIPPLVAQLQGPLYGLSTEFCITRALSHVDLNAFPTPSQGFNDGGGNNVLSDVRQDFLNACALHNLIPISNIERLLGERPMQEPPEVKYVKEDLLKQCKDSFEKVNMFIDEIENMDGNAGAIVLALTEFISYLCGTNMTPYLKSISNLLSKKPQALDVMLLFTSPASILQPLCGFLDNWQYDGDQGEYQPVYDEFGAILVLILAFVHRHELTYHDLGIQPGSFVSQVLERGHLSIPADELTDEQSRHLGGWLRGLLTEDSAAIDDVMKSCRMQEFYLLVPTLFSQIIYACSADVLSMDSVKGALEYLLETFLLPSLVGALTWMTSHALEQSHQDVDVLMQIFHKLIRPNSISGDAQTMHSTILSMVSTRLEKCLRTLRRRDPARPDIGPLLETIKGYLHYERSSYASITDLDHWTSTPGNTLRLALRNTIRDLIIWSSNASIHLSPPSYTHRQLFTTSALLGAHKTLHAILDEVKSQTSTGNGAVALDVATALICAPSTQNSPLEVVWVGSPIAAIAPPHTRINLREMLKVEYDNAASIYLTNTATAETIVRLHRRVEAQLAAVGAHALPALNVDVQHAMPDIDMSMSAVNDAAAAAVGSNMAMDQQGLERGLERHLDLSVGGAGGGLDLGGGAMDLGLDLGGDMGMGMGLGDDDDAWGLDFDNIGLGAVLTRLFAAEGANIAINYVCAREPAESLKEQIEKEYGVKAVVVQADCGNMADCARCVREAIEGLGGLDVLIGNAGWTKFGTFGDLDALTEEEWDKCWAVNVKGQHALLKAALPTFNANPDGGAFILTASVAGVSQGGSSMAYAVTKAAQLHLMKCLASTQGPKVRVNAVLPGLLLTEWVRPSSYSFQNWGNRSQPQGLQYSPEMIKAIEDRAALKMATDLVDCANAFVMLAKNSSMTGQKIQVDAGLVISSL</sequence>
<dbReference type="EMBL" id="MU003701">
    <property type="protein sequence ID" value="KAF2809462.1"/>
    <property type="molecule type" value="Genomic_DNA"/>
</dbReference>
<dbReference type="GO" id="GO:0006357">
    <property type="term" value="P:regulation of transcription by RNA polymerase II"/>
    <property type="evidence" value="ECO:0007669"/>
    <property type="project" value="InterPro"/>
</dbReference>
<evidence type="ECO:0000256" key="5">
    <source>
        <dbReference type="ARBA" id="ARBA00023159"/>
    </source>
</evidence>
<evidence type="ECO:0000256" key="8">
    <source>
        <dbReference type="ARBA" id="ARBA00031256"/>
    </source>
</evidence>
<organism evidence="10">
    <name type="scientific">Mytilinidion resinicola</name>
    <dbReference type="NCBI Taxonomy" id="574789"/>
    <lineage>
        <taxon>Eukaryota</taxon>
        <taxon>Fungi</taxon>
        <taxon>Dikarya</taxon>
        <taxon>Ascomycota</taxon>
        <taxon>Pezizomycotina</taxon>
        <taxon>Dothideomycetes</taxon>
        <taxon>Pleosporomycetidae</taxon>
        <taxon>Mytilinidiales</taxon>
        <taxon>Mytilinidiaceae</taxon>
        <taxon>Mytilinidion</taxon>
    </lineage>
</organism>
<comment type="subunit">
    <text evidence="9">Component of the Mediator complex.</text>
</comment>
<comment type="function">
    <text evidence="9">Component of the Mediator complex, a coactivator involved in the regulated transcription of nearly all RNA polymerase II-dependent genes. Mediator functions as a bridge to convey information from gene-specific regulatory proteins to the basal RNA polymerase II transcription machinery. Mediator is recruited to promoters by direct interactions with regulatory proteins and serves as a scaffold for the assembly of a functional preinitiation complex with RNA polymerase II and the general transcription factors.</text>
</comment>
<dbReference type="RefSeq" id="XP_033576426.1">
    <property type="nucleotide sequence ID" value="XM_033724378.1"/>
</dbReference>
<dbReference type="Proteomes" id="UP000504636">
    <property type="component" value="Unplaced"/>
</dbReference>
<evidence type="ECO:0000313" key="12">
    <source>
        <dbReference type="RefSeq" id="XP_033576426.1"/>
    </source>
</evidence>
<evidence type="ECO:0000256" key="1">
    <source>
        <dbReference type="ARBA" id="ARBA00004123"/>
    </source>
</evidence>
<gene>
    <name evidence="9" type="primary">MED5</name>
    <name evidence="10 12" type="ORF">BDZ99DRAFT_509042</name>
</gene>
<dbReference type="Pfam" id="PF13561">
    <property type="entry name" value="adh_short_C2"/>
    <property type="match status" value="1"/>
</dbReference>